<dbReference type="InterPro" id="IPR021970">
    <property type="entry name" value="SVM_signal"/>
</dbReference>
<feature type="domain" description="Sequence-variable mosaic (SVM) signal sequence" evidence="2">
    <location>
        <begin position="1"/>
        <end position="32"/>
    </location>
</feature>
<gene>
    <name evidence="3" type="ORF">RP166_6010</name>
</gene>
<reference evidence="3 4" key="1">
    <citation type="submission" date="2020-06" db="EMBL/GenBank/DDBJ databases">
        <title>Complete genome sequence of Candidatus Phytoplasma asteris RP166.</title>
        <authorList>
            <person name="Cho S.-T."/>
            <person name="Zwolinska A."/>
            <person name="Huang W."/>
            <person name="Wouters R."/>
            <person name="Hogenhout S.A."/>
            <person name="Kuo C.-H."/>
        </authorList>
    </citation>
    <scope>NUCLEOTIDE SEQUENCE [LARGE SCALE GENOMIC DNA]</scope>
    <source>
        <strain evidence="3">RP166</strain>
    </source>
</reference>
<evidence type="ECO:0000313" key="3">
    <source>
        <dbReference type="EMBL" id="QKX95572.1"/>
    </source>
</evidence>
<dbReference type="EMBL" id="CP055264">
    <property type="protein sequence ID" value="QKX95572.1"/>
    <property type="molecule type" value="Genomic_DNA"/>
</dbReference>
<name>A0A859IAT1_9MOLU</name>
<protein>
    <submittedName>
        <fullName evidence="3">Putative secreted protein, SAP42-like</fullName>
    </submittedName>
</protein>
<organism evidence="3 4">
    <name type="scientific">Rapeseed phyllody phytoplasma</name>
    <dbReference type="NCBI Taxonomy" id="2490543"/>
    <lineage>
        <taxon>Bacteria</taxon>
        <taxon>Bacillati</taxon>
        <taxon>Mycoplasmatota</taxon>
        <taxon>Mollicutes</taxon>
        <taxon>Acholeplasmatales</taxon>
        <taxon>Acholeplasmataceae</taxon>
        <taxon>Candidatus Phytoplasma</taxon>
        <taxon>16SrI (Aster yellows group)</taxon>
    </lineage>
</organism>
<accession>A0A859IAT1</accession>
<dbReference type="KEGG" id="rphy:RP166_6010"/>
<evidence type="ECO:0000256" key="1">
    <source>
        <dbReference type="SAM" id="Coils"/>
    </source>
</evidence>
<dbReference type="Pfam" id="PF12113">
    <property type="entry name" value="SVM_signal"/>
    <property type="match status" value="1"/>
</dbReference>
<dbReference type="Proteomes" id="UP000509122">
    <property type="component" value="Chromosome"/>
</dbReference>
<feature type="coiled-coil region" evidence="1">
    <location>
        <begin position="70"/>
        <end position="97"/>
    </location>
</feature>
<evidence type="ECO:0000259" key="2">
    <source>
        <dbReference type="Pfam" id="PF12113"/>
    </source>
</evidence>
<sequence length="154" mass="18663">MVKIKHHLLFLNIFLFIVLGLFLITNHYQVMAANDLNDEYSINNEINKLCSEKNLLAIKISYLQKYDLETKIYQKKLNILNQKIQNLSQRLSNIKVLNFTNEKIWDYSYERNQVVIKSFEHPEIQEFREDHRKLIEKINNLQQKYINLKYKLDE</sequence>
<keyword evidence="1" id="KW-0175">Coiled coil</keyword>
<feature type="coiled-coil region" evidence="1">
    <location>
        <begin position="124"/>
        <end position="151"/>
    </location>
</feature>
<evidence type="ECO:0000313" key="4">
    <source>
        <dbReference type="Proteomes" id="UP000509122"/>
    </source>
</evidence>
<proteinExistence type="predicted"/>
<dbReference type="AlphaFoldDB" id="A0A859IAT1"/>